<evidence type="ECO:0000313" key="9">
    <source>
        <dbReference type="Ensembl" id="ENSSRHP00000052427.1"/>
    </source>
</evidence>
<dbReference type="Ensembl" id="ENSSRHT00000053902.1">
    <property type="protein sequence ID" value="ENSSRHP00000052427.1"/>
    <property type="gene ID" value="ENSSRHG00000026371.1"/>
</dbReference>
<organism evidence="9 10">
    <name type="scientific">Sinocyclocheilus rhinocerous</name>
    <dbReference type="NCBI Taxonomy" id="307959"/>
    <lineage>
        <taxon>Eukaryota</taxon>
        <taxon>Metazoa</taxon>
        <taxon>Chordata</taxon>
        <taxon>Craniata</taxon>
        <taxon>Vertebrata</taxon>
        <taxon>Euteleostomi</taxon>
        <taxon>Actinopterygii</taxon>
        <taxon>Neopterygii</taxon>
        <taxon>Teleostei</taxon>
        <taxon>Ostariophysi</taxon>
        <taxon>Cypriniformes</taxon>
        <taxon>Cyprinidae</taxon>
        <taxon>Cyprininae</taxon>
        <taxon>Sinocyclocheilus</taxon>
    </lineage>
</organism>
<dbReference type="Pfam" id="PF08397">
    <property type="entry name" value="IMD"/>
    <property type="match status" value="1"/>
</dbReference>
<dbReference type="Gene3D" id="1.20.1270.60">
    <property type="entry name" value="Arfaptin homology (AH) domain/BAR domain"/>
    <property type="match status" value="1"/>
</dbReference>
<dbReference type="PANTHER" id="PTHR15708:SF14">
    <property type="entry name" value="METASTASIS SUPPRESSOR 1 ISOFORM X1"/>
    <property type="match status" value="1"/>
</dbReference>
<comment type="subcellular location">
    <subcellularLocation>
        <location evidence="1">Cytoplasm</location>
    </subcellularLocation>
</comment>
<proteinExistence type="inferred from homology"/>
<feature type="region of interest" description="Disordered" evidence="7">
    <location>
        <begin position="433"/>
        <end position="465"/>
    </location>
</feature>
<dbReference type="PANTHER" id="PTHR15708">
    <property type="entry name" value="ACTIN BUNDLING/MISSING IN METASTASIS-RELATED"/>
    <property type="match status" value="1"/>
</dbReference>
<keyword evidence="3" id="KW-0597">Phosphoprotein</keyword>
<comment type="similarity">
    <text evidence="6">Belongs to the MTSS family.</text>
</comment>
<evidence type="ECO:0000313" key="10">
    <source>
        <dbReference type="Proteomes" id="UP000472270"/>
    </source>
</evidence>
<accession>A0A673JF19</accession>
<dbReference type="GO" id="GO:0030031">
    <property type="term" value="P:cell projection assembly"/>
    <property type="evidence" value="ECO:0007669"/>
    <property type="project" value="TreeGrafter"/>
</dbReference>
<dbReference type="GO" id="GO:0009898">
    <property type="term" value="C:cytoplasmic side of plasma membrane"/>
    <property type="evidence" value="ECO:0007669"/>
    <property type="project" value="TreeGrafter"/>
</dbReference>
<evidence type="ECO:0000256" key="4">
    <source>
        <dbReference type="ARBA" id="ARBA00023054"/>
    </source>
</evidence>
<dbReference type="SUPFAM" id="SSF103657">
    <property type="entry name" value="BAR/IMD domain-like"/>
    <property type="match status" value="1"/>
</dbReference>
<protein>
    <submittedName>
        <fullName evidence="9">MTSS1-like protein</fullName>
    </submittedName>
</protein>
<reference evidence="9" key="1">
    <citation type="submission" date="2025-08" db="UniProtKB">
        <authorList>
            <consortium name="Ensembl"/>
        </authorList>
    </citation>
    <scope>IDENTIFICATION</scope>
</reference>
<keyword evidence="10" id="KW-1185">Reference proteome</keyword>
<feature type="domain" description="IMD" evidence="8">
    <location>
        <begin position="1"/>
        <end position="250"/>
    </location>
</feature>
<gene>
    <name evidence="9" type="primary">mtss1</name>
</gene>
<dbReference type="InterPro" id="IPR030127">
    <property type="entry name" value="MTSS1/MTSS2"/>
</dbReference>
<feature type="compositionally biased region" description="Polar residues" evidence="7">
    <location>
        <begin position="345"/>
        <end position="363"/>
    </location>
</feature>
<dbReference type="GO" id="GO:0005543">
    <property type="term" value="F:phospholipid binding"/>
    <property type="evidence" value="ECO:0007669"/>
    <property type="project" value="TreeGrafter"/>
</dbReference>
<dbReference type="PROSITE" id="PS51338">
    <property type="entry name" value="IMD"/>
    <property type="match status" value="1"/>
</dbReference>
<reference evidence="9" key="2">
    <citation type="submission" date="2025-09" db="UniProtKB">
        <authorList>
            <consortium name="Ensembl"/>
        </authorList>
    </citation>
    <scope>IDENTIFICATION</scope>
</reference>
<dbReference type="InterPro" id="IPR027267">
    <property type="entry name" value="AH/BAR_dom_sf"/>
</dbReference>
<evidence type="ECO:0000259" key="8">
    <source>
        <dbReference type="PROSITE" id="PS51338"/>
    </source>
</evidence>
<evidence type="ECO:0000256" key="2">
    <source>
        <dbReference type="ARBA" id="ARBA00022490"/>
    </source>
</evidence>
<dbReference type="GO" id="GO:0005737">
    <property type="term" value="C:cytoplasm"/>
    <property type="evidence" value="ECO:0007669"/>
    <property type="project" value="UniProtKB-SubCell"/>
</dbReference>
<dbReference type="AlphaFoldDB" id="A0A673JF19"/>
<name>A0A673JF19_9TELE</name>
<dbReference type="GO" id="GO:0007009">
    <property type="term" value="P:plasma membrane organization"/>
    <property type="evidence" value="ECO:0007669"/>
    <property type="project" value="InterPro"/>
</dbReference>
<dbReference type="GO" id="GO:0015629">
    <property type="term" value="C:actin cytoskeleton"/>
    <property type="evidence" value="ECO:0007669"/>
    <property type="project" value="TreeGrafter"/>
</dbReference>
<dbReference type="InterPro" id="IPR013606">
    <property type="entry name" value="I-BAR_dom"/>
</dbReference>
<feature type="region of interest" description="Disordered" evidence="7">
    <location>
        <begin position="560"/>
        <end position="592"/>
    </location>
</feature>
<dbReference type="Proteomes" id="UP000472270">
    <property type="component" value="Unassembled WGS sequence"/>
</dbReference>
<keyword evidence="2" id="KW-0963">Cytoplasm</keyword>
<feature type="region of interest" description="Disordered" evidence="7">
    <location>
        <begin position="334"/>
        <end position="363"/>
    </location>
</feature>
<feature type="compositionally biased region" description="Polar residues" evidence="7">
    <location>
        <begin position="560"/>
        <end position="574"/>
    </location>
</feature>
<dbReference type="FunFam" id="1.20.1270.60:FF:000010">
    <property type="entry name" value="Metastasis suppressor 1, isoform CRA_e"/>
    <property type="match status" value="1"/>
</dbReference>
<evidence type="ECO:0000256" key="6">
    <source>
        <dbReference type="ARBA" id="ARBA00061293"/>
    </source>
</evidence>
<dbReference type="GO" id="GO:0003779">
    <property type="term" value="F:actin binding"/>
    <property type="evidence" value="ECO:0007669"/>
    <property type="project" value="UniProtKB-KW"/>
</dbReference>
<sequence length="620" mass="68497">MDAGMEKECSALGGLFQIIMNDMKASYPAWEDFVTKGAKLQSQLRTTIIVTSSFLDAFQKVADIATGTRGATKEIGSALTRMCMRHRSIENKLKLFTTALMDNLITPLELKIEEWKKVASQLDKDHAKEYKKARAEIKKKSSDTIKLQKKVKKGKDEVRMQLDSALQDVNTRYAVLEETEKRAVCRALVEERGRFCSFVTMLKPVLDEEISMLGEVTHLQTILEDLGNLTADPNTLPPASEQVILDLKGSDYSFSYQTPPASPSNTLSRKGSISSTYTSVRHVPSLDSISSAVDGLHLRAPDATQVSWIHAPHHKTPQSAREQLALTLGGGLNSEVPRTSRDSLHCSSGYSTQTTTPSCSEDTIPSHVCDSPHFVFLSLSYYDYISLHGGEDAHSQSEFDKSSTIPRNSDLGLNYRKMFQSKRPASTVSLLMDPEPIGPHTAPIRRKPSSKPNIRRGTISGGVPIPISTPQVPLKASVSTAGLSCSEETVCPPGVMQRNRVYGSDLVHTRHNFCTSTQSLSYNQPQEPQYQQIHQKELQQKLERQQHKNQQQIQNMAAHNSSLPTESGKINSAQPGVDHVDGVPDPGSGGDMLSMIRRVKLRRTLTNDRSAPLITPNHLN</sequence>
<keyword evidence="4" id="KW-0175">Coiled coil</keyword>
<evidence type="ECO:0000256" key="3">
    <source>
        <dbReference type="ARBA" id="ARBA00022553"/>
    </source>
</evidence>
<evidence type="ECO:0000256" key="5">
    <source>
        <dbReference type="ARBA" id="ARBA00023203"/>
    </source>
</evidence>
<keyword evidence="5" id="KW-0009">Actin-binding</keyword>
<dbReference type="CDD" id="cd07643">
    <property type="entry name" value="I-BAR_IMD_MIM"/>
    <property type="match status" value="1"/>
</dbReference>
<evidence type="ECO:0000256" key="7">
    <source>
        <dbReference type="SAM" id="MobiDB-lite"/>
    </source>
</evidence>
<evidence type="ECO:0000256" key="1">
    <source>
        <dbReference type="ARBA" id="ARBA00004496"/>
    </source>
</evidence>